<accession>A0AAX2HA32</accession>
<dbReference type="AlphaFoldDB" id="A0AAX2HA32"/>
<proteinExistence type="predicted"/>
<sequence length="36" mass="4046">MKSKAAKKIPPDMKILEKELIKIRTLMTEGATRSST</sequence>
<evidence type="ECO:0000313" key="1">
    <source>
        <dbReference type="EMBL" id="SOB53533.1"/>
    </source>
</evidence>
<protein>
    <recommendedName>
        <fullName evidence="3">Transposase</fullName>
    </recommendedName>
</protein>
<evidence type="ECO:0000313" key="2">
    <source>
        <dbReference type="Proteomes" id="UP000219564"/>
    </source>
</evidence>
<comment type="caution">
    <text evidence="1">The sequence shown here is derived from an EMBL/GenBank/DDBJ whole genome shotgun (WGS) entry which is preliminary data.</text>
</comment>
<gene>
    <name evidence="1" type="ORF">PLUA15_370003</name>
</gene>
<dbReference type="EMBL" id="OBKZ01000031">
    <property type="protein sequence ID" value="SOB53533.1"/>
    <property type="molecule type" value="Genomic_DNA"/>
</dbReference>
<name>A0AAX2HA32_9PSED</name>
<reference evidence="1 2" key="1">
    <citation type="submission" date="2017-08" db="EMBL/GenBank/DDBJ databases">
        <authorList>
            <person name="Chaillou S."/>
        </authorList>
    </citation>
    <scope>NUCLEOTIDE SEQUENCE [LARGE SCALE GENOMIC DNA]</scope>
    <source>
        <strain evidence="1 2">MFPA15A1205</strain>
    </source>
</reference>
<evidence type="ECO:0008006" key="3">
    <source>
        <dbReference type="Google" id="ProtNLM"/>
    </source>
</evidence>
<dbReference type="Proteomes" id="UP000219564">
    <property type="component" value="Unassembled WGS sequence"/>
</dbReference>
<organism evidence="1 2">
    <name type="scientific">Pseudomonas lundensis</name>
    <dbReference type="NCBI Taxonomy" id="86185"/>
    <lineage>
        <taxon>Bacteria</taxon>
        <taxon>Pseudomonadati</taxon>
        <taxon>Pseudomonadota</taxon>
        <taxon>Gammaproteobacteria</taxon>
        <taxon>Pseudomonadales</taxon>
        <taxon>Pseudomonadaceae</taxon>
        <taxon>Pseudomonas</taxon>
    </lineage>
</organism>